<proteinExistence type="predicted"/>
<dbReference type="EMBL" id="CAMXCT020001546">
    <property type="protein sequence ID" value="CAL1144431.1"/>
    <property type="molecule type" value="Genomic_DNA"/>
</dbReference>
<evidence type="ECO:0000259" key="3">
    <source>
        <dbReference type="PROSITE" id="PS50994"/>
    </source>
</evidence>
<reference evidence="5" key="2">
    <citation type="submission" date="2024-04" db="EMBL/GenBank/DDBJ databases">
        <authorList>
            <person name="Chen Y."/>
            <person name="Shah S."/>
            <person name="Dougan E. K."/>
            <person name="Thang M."/>
            <person name="Chan C."/>
        </authorList>
    </citation>
    <scope>NUCLEOTIDE SEQUENCE [LARGE SCALE GENOMIC DNA]</scope>
</reference>
<dbReference type="EMBL" id="CAMXCT030001546">
    <property type="protein sequence ID" value="CAL4778368.1"/>
    <property type="molecule type" value="Genomic_DNA"/>
</dbReference>
<feature type="domain" description="Integrase catalytic" evidence="3">
    <location>
        <begin position="281"/>
        <end position="410"/>
    </location>
</feature>
<evidence type="ECO:0000256" key="1">
    <source>
        <dbReference type="SAM" id="Coils"/>
    </source>
</evidence>
<feature type="region of interest" description="Disordered" evidence="2">
    <location>
        <begin position="54"/>
        <end position="77"/>
    </location>
</feature>
<evidence type="ECO:0000313" key="4">
    <source>
        <dbReference type="EMBL" id="CAI3991056.1"/>
    </source>
</evidence>
<keyword evidence="7" id="KW-1185">Reference proteome</keyword>
<feature type="coiled-coil region" evidence="1">
    <location>
        <begin position="5"/>
        <end position="46"/>
    </location>
</feature>
<evidence type="ECO:0000313" key="7">
    <source>
        <dbReference type="Proteomes" id="UP001152797"/>
    </source>
</evidence>
<comment type="caution">
    <text evidence="4">The sequence shown here is derived from an EMBL/GenBank/DDBJ whole genome shotgun (WGS) entry which is preliminary data.</text>
</comment>
<sequence length="410" mass="45568">MEETMQALQNQVAQLSRQHDTLSQALQRAEQAYEQQSAALTATRNELSAALTTKASSASVEDPNLVDSRNIPKPPVFDGKRESWERWKYVFVAWSSTVNAAYPGLFDKAEASTTPIEHVTLTANEVRLSKALLTILMGYAPDSVMSMAQHVSEAREEPEPNPKPETDAMTVGAKVQTTELQPVPRRLAWHWVGETCFKLKDDAASAQAEPEAPDPHAQHGMEHAHFMEKTADRPIIHPMSSPPEPSPQERAEHNLHHATYASWCPHCVAGQGRQAPHMQRHTDTPEHIVHADFMYFSSKGEEVQPGDLPEGADGGDVVTVLTAIDKDSRWPFAVVIPSKKIDDPNSYAVKSLETWLLGLGWKQFTFQTDQEPAIMKLANTVRKKMGHDKMQARQSPRYSSQSLAEGETVN</sequence>
<evidence type="ECO:0000256" key="2">
    <source>
        <dbReference type="SAM" id="MobiDB-lite"/>
    </source>
</evidence>
<evidence type="ECO:0000313" key="5">
    <source>
        <dbReference type="EMBL" id="CAL1144431.1"/>
    </source>
</evidence>
<name>A0A9P1FWU5_9DINO</name>
<organism evidence="4">
    <name type="scientific">Cladocopium goreaui</name>
    <dbReference type="NCBI Taxonomy" id="2562237"/>
    <lineage>
        <taxon>Eukaryota</taxon>
        <taxon>Sar</taxon>
        <taxon>Alveolata</taxon>
        <taxon>Dinophyceae</taxon>
        <taxon>Suessiales</taxon>
        <taxon>Symbiodiniaceae</taxon>
        <taxon>Cladocopium</taxon>
    </lineage>
</organism>
<dbReference type="PROSITE" id="PS50994">
    <property type="entry name" value="INTEGRASE"/>
    <property type="match status" value="1"/>
</dbReference>
<gene>
    <name evidence="4" type="ORF">C1SCF055_LOCUS17992</name>
</gene>
<dbReference type="AlphaFoldDB" id="A0A9P1FWU5"/>
<evidence type="ECO:0000313" key="6">
    <source>
        <dbReference type="EMBL" id="CAL4778368.1"/>
    </source>
</evidence>
<dbReference type="Proteomes" id="UP001152797">
    <property type="component" value="Unassembled WGS sequence"/>
</dbReference>
<reference evidence="4" key="1">
    <citation type="submission" date="2022-10" db="EMBL/GenBank/DDBJ databases">
        <authorList>
            <person name="Chen Y."/>
            <person name="Dougan E. K."/>
            <person name="Chan C."/>
            <person name="Rhodes N."/>
            <person name="Thang M."/>
        </authorList>
    </citation>
    <scope>NUCLEOTIDE SEQUENCE</scope>
</reference>
<protein>
    <submittedName>
        <fullName evidence="6">Retrovirus-related Pol polyprotein from transposon TNT 1-94</fullName>
    </submittedName>
</protein>
<dbReference type="InterPro" id="IPR001584">
    <property type="entry name" value="Integrase_cat-core"/>
</dbReference>
<keyword evidence="1" id="KW-0175">Coiled coil</keyword>
<feature type="compositionally biased region" description="Polar residues" evidence="2">
    <location>
        <begin position="392"/>
        <end position="410"/>
    </location>
</feature>
<feature type="region of interest" description="Disordered" evidence="2">
    <location>
        <begin position="385"/>
        <end position="410"/>
    </location>
</feature>
<accession>A0A9P1FWU5</accession>
<dbReference type="GO" id="GO:0015074">
    <property type="term" value="P:DNA integration"/>
    <property type="evidence" value="ECO:0007669"/>
    <property type="project" value="InterPro"/>
</dbReference>
<dbReference type="EMBL" id="CAMXCT010001546">
    <property type="protein sequence ID" value="CAI3991056.1"/>
    <property type="molecule type" value="Genomic_DNA"/>
</dbReference>